<dbReference type="InterPro" id="IPR020846">
    <property type="entry name" value="MFS_dom"/>
</dbReference>
<evidence type="ECO:0000256" key="2">
    <source>
        <dbReference type="ARBA" id="ARBA00022475"/>
    </source>
</evidence>
<dbReference type="RefSeq" id="WP_249736088.1">
    <property type="nucleotide sequence ID" value="NZ_JAKNCJ010000001.1"/>
</dbReference>
<dbReference type="SUPFAM" id="SSF103473">
    <property type="entry name" value="MFS general substrate transporter"/>
    <property type="match status" value="1"/>
</dbReference>
<dbReference type="Proteomes" id="UP001203761">
    <property type="component" value="Unassembled WGS sequence"/>
</dbReference>
<gene>
    <name evidence="8" type="ORF">Bequi_00800</name>
</gene>
<comment type="subcellular location">
    <subcellularLocation>
        <location evidence="1">Cell membrane</location>
        <topology evidence="1">Multi-pass membrane protein</topology>
    </subcellularLocation>
</comment>
<feature type="transmembrane region" description="Helical" evidence="6">
    <location>
        <begin position="176"/>
        <end position="202"/>
    </location>
</feature>
<evidence type="ECO:0000256" key="3">
    <source>
        <dbReference type="ARBA" id="ARBA00022692"/>
    </source>
</evidence>
<comment type="caution">
    <text evidence="8">The sequence shown here is derived from an EMBL/GenBank/DDBJ whole genome shotgun (WGS) entry which is preliminary data.</text>
</comment>
<keyword evidence="2" id="KW-1003">Cell membrane</keyword>
<keyword evidence="9" id="KW-1185">Reference proteome</keyword>
<feature type="transmembrane region" description="Helical" evidence="6">
    <location>
        <begin position="24"/>
        <end position="46"/>
    </location>
</feature>
<dbReference type="InterPro" id="IPR036259">
    <property type="entry name" value="MFS_trans_sf"/>
</dbReference>
<evidence type="ECO:0000256" key="6">
    <source>
        <dbReference type="SAM" id="Phobius"/>
    </source>
</evidence>
<evidence type="ECO:0000313" key="8">
    <source>
        <dbReference type="EMBL" id="MCL6421936.1"/>
    </source>
</evidence>
<organism evidence="8 9">
    <name type="scientific">Brachybacterium equifaecis</name>
    <dbReference type="NCBI Taxonomy" id="2910770"/>
    <lineage>
        <taxon>Bacteria</taxon>
        <taxon>Bacillati</taxon>
        <taxon>Actinomycetota</taxon>
        <taxon>Actinomycetes</taxon>
        <taxon>Micrococcales</taxon>
        <taxon>Dermabacteraceae</taxon>
        <taxon>Brachybacterium</taxon>
    </lineage>
</organism>
<feature type="transmembrane region" description="Helical" evidence="6">
    <location>
        <begin position="266"/>
        <end position="287"/>
    </location>
</feature>
<feature type="transmembrane region" description="Helical" evidence="6">
    <location>
        <begin position="351"/>
        <end position="370"/>
    </location>
</feature>
<keyword evidence="3 6" id="KW-0812">Transmembrane</keyword>
<keyword evidence="4 6" id="KW-1133">Transmembrane helix</keyword>
<dbReference type="InterPro" id="IPR011701">
    <property type="entry name" value="MFS"/>
</dbReference>
<evidence type="ECO:0000256" key="4">
    <source>
        <dbReference type="ARBA" id="ARBA00022989"/>
    </source>
</evidence>
<feature type="transmembrane region" description="Helical" evidence="6">
    <location>
        <begin position="118"/>
        <end position="139"/>
    </location>
</feature>
<dbReference type="Gene3D" id="1.20.1250.20">
    <property type="entry name" value="MFS general substrate transporter like domains"/>
    <property type="match status" value="1"/>
</dbReference>
<feature type="transmembrane region" description="Helical" evidence="6">
    <location>
        <begin position="376"/>
        <end position="400"/>
    </location>
</feature>
<keyword evidence="5 6" id="KW-0472">Membrane</keyword>
<evidence type="ECO:0000259" key="7">
    <source>
        <dbReference type="PROSITE" id="PS50850"/>
    </source>
</evidence>
<evidence type="ECO:0000256" key="1">
    <source>
        <dbReference type="ARBA" id="ARBA00004651"/>
    </source>
</evidence>
<dbReference type="Pfam" id="PF07690">
    <property type="entry name" value="MFS_1"/>
    <property type="match status" value="1"/>
</dbReference>
<feature type="transmembrane region" description="Helical" evidence="6">
    <location>
        <begin position="84"/>
        <end position="106"/>
    </location>
</feature>
<feature type="transmembrane region" description="Helical" evidence="6">
    <location>
        <begin position="58"/>
        <end position="78"/>
    </location>
</feature>
<sequence length="420" mass="43148">MSSPEPLHRAAPRPSPWTPPFTRFFAAQTLSFFGSAMTPVAVSFGILRVTGRIEDLSLVLAANIVPMLALLLFGGVIGDRLPRGRVLVLTHLAAALTQALTALWFFAAAAGIADRRHLVLLMAVTAANGAAAAFTAPALRGIIAELVPAAAIGAANAARTTTRSASRLLGPTIGGLLVATAGAGWALAIDAACLALAAALLTRLRTEGRPERTASMLADLREGWAEFVSRRWLWIVSASFFAVNLLIGGIWLVLGPVVAEGSIGASGWGLVLGARAAGLLLAGPIAYRWTPSRPLIWAQLLALPYGGAFLALALAPRLELLLPLALLAGVGSALEAILWETALQHQIPASALSRVASIDMLASFASVPVGQLLAPAIAAAAGVQAAIIVGTGVLVIALLLPLLSRSVRQLPGGPAAHPVP</sequence>
<evidence type="ECO:0000256" key="5">
    <source>
        <dbReference type="ARBA" id="ARBA00023136"/>
    </source>
</evidence>
<feature type="transmembrane region" description="Helical" evidence="6">
    <location>
        <begin position="320"/>
        <end position="339"/>
    </location>
</feature>
<protein>
    <submittedName>
        <fullName evidence="8">MFS transporter</fullName>
    </submittedName>
</protein>
<name>A0ABT0QW99_9MICO</name>
<feature type="transmembrane region" description="Helical" evidence="6">
    <location>
        <begin position="294"/>
        <end position="314"/>
    </location>
</feature>
<dbReference type="PANTHER" id="PTHR23513:SF11">
    <property type="entry name" value="STAPHYLOFERRIN A TRANSPORTER"/>
    <property type="match status" value="1"/>
</dbReference>
<feature type="transmembrane region" description="Helical" evidence="6">
    <location>
        <begin position="232"/>
        <end position="254"/>
    </location>
</feature>
<accession>A0ABT0QW99</accession>
<reference evidence="8" key="1">
    <citation type="submission" date="2022-02" db="EMBL/GenBank/DDBJ databases">
        <authorList>
            <person name="Lee M."/>
            <person name="Kim S.-J."/>
            <person name="Jung M.-Y."/>
        </authorList>
    </citation>
    <scope>NUCLEOTIDE SEQUENCE</scope>
    <source>
        <strain evidence="8">JHP9</strain>
    </source>
</reference>
<evidence type="ECO:0000313" key="9">
    <source>
        <dbReference type="Proteomes" id="UP001203761"/>
    </source>
</evidence>
<feature type="domain" description="Major facilitator superfamily (MFS) profile" evidence="7">
    <location>
        <begin position="1"/>
        <end position="409"/>
    </location>
</feature>
<dbReference type="EMBL" id="JAKNCJ010000001">
    <property type="protein sequence ID" value="MCL6421936.1"/>
    <property type="molecule type" value="Genomic_DNA"/>
</dbReference>
<dbReference type="PROSITE" id="PS50850">
    <property type="entry name" value="MFS"/>
    <property type="match status" value="1"/>
</dbReference>
<dbReference type="PANTHER" id="PTHR23513">
    <property type="entry name" value="INTEGRAL MEMBRANE EFFLUX PROTEIN-RELATED"/>
    <property type="match status" value="1"/>
</dbReference>
<proteinExistence type="predicted"/>